<comment type="caution">
    <text evidence="6">The sequence shown here is derived from an EMBL/GenBank/DDBJ whole genome shotgun (WGS) entry which is preliminary data.</text>
</comment>
<dbReference type="Gene3D" id="3.30.420.80">
    <property type="entry name" value="Ribosomal protein S11"/>
    <property type="match status" value="1"/>
</dbReference>
<comment type="similarity">
    <text evidence="1 4">Belongs to the universal ribosomal protein uS11 family.</text>
</comment>
<dbReference type="EMBL" id="JANBPU010000161">
    <property type="protein sequence ID" value="KAJ1915141.1"/>
    <property type="molecule type" value="Genomic_DNA"/>
</dbReference>
<keyword evidence="2 4" id="KW-0689">Ribosomal protein</keyword>
<feature type="compositionally biased region" description="Basic residues" evidence="5">
    <location>
        <begin position="145"/>
        <end position="154"/>
    </location>
</feature>
<evidence type="ECO:0000256" key="4">
    <source>
        <dbReference type="RuleBase" id="RU003629"/>
    </source>
</evidence>
<dbReference type="NCBIfam" id="NF007176">
    <property type="entry name" value="PRK09607.1"/>
    <property type="match status" value="1"/>
</dbReference>
<evidence type="ECO:0000256" key="3">
    <source>
        <dbReference type="ARBA" id="ARBA00023274"/>
    </source>
</evidence>
<sequence>MVDHYSKKAAKKQPEQAISLGPQVRPGENVFGVAHIFASSNDTFVHITDLTGRETIVRITAGMKVKTDRDESTPYAAMLAAQDAAVRCKELGITAIHAKLRGTGGTRQKAPGPGAQAALRALARAGLKVGRIEDVTPNPTDSTRKKGGRRGRRL</sequence>
<dbReference type="PIRSF" id="PIRSF002131">
    <property type="entry name" value="Ribosomal_S11"/>
    <property type="match status" value="1"/>
</dbReference>
<dbReference type="Proteomes" id="UP001150538">
    <property type="component" value="Unassembled WGS sequence"/>
</dbReference>
<dbReference type="SUPFAM" id="SSF53137">
    <property type="entry name" value="Translational machinery components"/>
    <property type="match status" value="1"/>
</dbReference>
<dbReference type="InterPro" id="IPR018102">
    <property type="entry name" value="Ribosomal_uS11_CS"/>
</dbReference>
<keyword evidence="3 4" id="KW-0687">Ribonucleoprotein</keyword>
<dbReference type="OrthoDB" id="1677536at2759"/>
<dbReference type="GO" id="GO:0006412">
    <property type="term" value="P:translation"/>
    <property type="evidence" value="ECO:0007669"/>
    <property type="project" value="InterPro"/>
</dbReference>
<dbReference type="PROSITE" id="PS00054">
    <property type="entry name" value="RIBOSOMAL_S11"/>
    <property type="match status" value="1"/>
</dbReference>
<evidence type="ECO:0000256" key="5">
    <source>
        <dbReference type="SAM" id="MobiDB-lite"/>
    </source>
</evidence>
<evidence type="ECO:0000313" key="7">
    <source>
        <dbReference type="Proteomes" id="UP001150538"/>
    </source>
</evidence>
<proteinExistence type="inferred from homology"/>
<dbReference type="HAMAP" id="MF_01310">
    <property type="entry name" value="Ribosomal_uS11"/>
    <property type="match status" value="1"/>
</dbReference>
<dbReference type="GO" id="GO:0003735">
    <property type="term" value="F:structural constituent of ribosome"/>
    <property type="evidence" value="ECO:0007669"/>
    <property type="project" value="InterPro"/>
</dbReference>
<evidence type="ECO:0000256" key="2">
    <source>
        <dbReference type="ARBA" id="ARBA00022980"/>
    </source>
</evidence>
<protein>
    <submittedName>
        <fullName evidence="6">Ribosomal protein S14, S11</fullName>
    </submittedName>
</protein>
<keyword evidence="7" id="KW-1185">Reference proteome</keyword>
<evidence type="ECO:0000256" key="1">
    <source>
        <dbReference type="ARBA" id="ARBA00006194"/>
    </source>
</evidence>
<dbReference type="InterPro" id="IPR036967">
    <property type="entry name" value="Ribosomal_uS11_sf"/>
</dbReference>
<dbReference type="FunFam" id="3.30.420.80:FF:000002">
    <property type="entry name" value="40S ribosomal protein S14"/>
    <property type="match status" value="1"/>
</dbReference>
<dbReference type="PANTHER" id="PTHR11759">
    <property type="entry name" value="40S RIBOSOMAL PROTEIN S14/30S RIBOSOMAL PROTEIN S11"/>
    <property type="match status" value="1"/>
</dbReference>
<feature type="region of interest" description="Disordered" evidence="5">
    <location>
        <begin position="131"/>
        <end position="154"/>
    </location>
</feature>
<feature type="region of interest" description="Disordered" evidence="5">
    <location>
        <begin position="1"/>
        <end position="23"/>
    </location>
</feature>
<dbReference type="AlphaFoldDB" id="A0A9W8DMT3"/>
<dbReference type="Pfam" id="PF00411">
    <property type="entry name" value="Ribosomal_S11"/>
    <property type="match status" value="1"/>
</dbReference>
<dbReference type="GO" id="GO:0005840">
    <property type="term" value="C:ribosome"/>
    <property type="evidence" value="ECO:0007669"/>
    <property type="project" value="UniProtKB-KW"/>
</dbReference>
<organism evidence="6 7">
    <name type="scientific">Mycoemilia scoparia</name>
    <dbReference type="NCBI Taxonomy" id="417184"/>
    <lineage>
        <taxon>Eukaryota</taxon>
        <taxon>Fungi</taxon>
        <taxon>Fungi incertae sedis</taxon>
        <taxon>Zoopagomycota</taxon>
        <taxon>Kickxellomycotina</taxon>
        <taxon>Kickxellomycetes</taxon>
        <taxon>Kickxellales</taxon>
        <taxon>Kickxellaceae</taxon>
        <taxon>Mycoemilia</taxon>
    </lineage>
</organism>
<accession>A0A9W8DMT3</accession>
<dbReference type="InterPro" id="IPR001971">
    <property type="entry name" value="Ribosomal_uS11"/>
</dbReference>
<gene>
    <name evidence="6" type="primary">RPS14</name>
    <name evidence="6" type="ORF">H4219_004474</name>
</gene>
<name>A0A9W8DMT3_9FUNG</name>
<reference evidence="6" key="1">
    <citation type="submission" date="2022-07" db="EMBL/GenBank/DDBJ databases">
        <title>Phylogenomic reconstructions and comparative analyses of Kickxellomycotina fungi.</title>
        <authorList>
            <person name="Reynolds N.K."/>
            <person name="Stajich J.E."/>
            <person name="Barry K."/>
            <person name="Grigoriev I.V."/>
            <person name="Crous P."/>
            <person name="Smith M.E."/>
        </authorList>
    </citation>
    <scope>NUCLEOTIDE SEQUENCE</scope>
    <source>
        <strain evidence="6">NBRC 100468</strain>
    </source>
</reference>
<dbReference type="GO" id="GO:1990904">
    <property type="term" value="C:ribonucleoprotein complex"/>
    <property type="evidence" value="ECO:0007669"/>
    <property type="project" value="UniProtKB-KW"/>
</dbReference>
<evidence type="ECO:0000313" key="6">
    <source>
        <dbReference type="EMBL" id="KAJ1915141.1"/>
    </source>
</evidence>